<dbReference type="PROSITE" id="PS50850">
    <property type="entry name" value="MFS"/>
    <property type="match status" value="1"/>
</dbReference>
<accession>A0AAN6DMK3</accession>
<feature type="transmembrane region" description="Helical" evidence="6">
    <location>
        <begin position="42"/>
        <end position="70"/>
    </location>
</feature>
<dbReference type="InterPro" id="IPR020846">
    <property type="entry name" value="MFS_dom"/>
</dbReference>
<sequence>MTEAQENSITNNSMDNSSSKDAAEKRQPAPSGDGDYPPKSTVLITVACLMLTQFLVALDRTIIATAIPIITNHFNSLDDVGWYASAYLLTMSAFQLLFGRIYTFYSPKWVYISCIGLFEIGSLVCGAAPNSVALIIGRALAGMGSAGIMSGAIVIIVYLVPLEKRPAYTGIFGSVFAVASVAGPLLGGVFTDKVSWRWCFYINLPIGGVTMVALAFILQLPSIKKKSTFKEQLHRLDPIGTALFVPSIICLLLALQWGGTTYSWANARIIVLIILFVLLFIGFVLVQCWRQDNATVPPHIIKHRSVAAGVIFSFFSGGNMMTMVYYLPIWFQAIKGASAVHSGIMNIPAVLGITISSMFSGFATRKIGYFTHWMYLSTVITSVAAGLICTFTVSTGHSRWIGYQAMWGLGLGFGMQQPSVAAQVSLNRKDVSTGVSVIFFAQTLSGAIFVSVANNIFDNKLAEGLSTIPGINSNVVTQIGATDLRKVVPEQSLQAVLVVYNLALRNAFYVCASLAAATILGCLAMEWKSLKKAAAEQQAAAKAERNALGSAGTAETRQEQSQGQQGKHEKEVEEA</sequence>
<feature type="region of interest" description="Disordered" evidence="5">
    <location>
        <begin position="544"/>
        <end position="575"/>
    </location>
</feature>
<feature type="compositionally biased region" description="Polar residues" evidence="5">
    <location>
        <begin position="553"/>
        <end position="565"/>
    </location>
</feature>
<feature type="compositionally biased region" description="Basic and acidic residues" evidence="5">
    <location>
        <begin position="566"/>
        <end position="575"/>
    </location>
</feature>
<feature type="region of interest" description="Disordered" evidence="5">
    <location>
        <begin position="1"/>
        <end position="36"/>
    </location>
</feature>
<comment type="caution">
    <text evidence="8">The sequence shown here is derived from an EMBL/GenBank/DDBJ whole genome shotgun (WGS) entry which is preliminary data.</text>
</comment>
<evidence type="ECO:0000256" key="4">
    <source>
        <dbReference type="ARBA" id="ARBA00023136"/>
    </source>
</evidence>
<dbReference type="CDD" id="cd17502">
    <property type="entry name" value="MFS_Azr1_MDR_like"/>
    <property type="match status" value="1"/>
</dbReference>
<dbReference type="Pfam" id="PF07690">
    <property type="entry name" value="MFS_1"/>
    <property type="match status" value="1"/>
</dbReference>
<feature type="transmembrane region" description="Helical" evidence="6">
    <location>
        <begin position="373"/>
        <end position="394"/>
    </location>
</feature>
<dbReference type="InterPro" id="IPR011701">
    <property type="entry name" value="MFS"/>
</dbReference>
<dbReference type="Gene3D" id="1.20.1250.20">
    <property type="entry name" value="MFS general substrate transporter like domains"/>
    <property type="match status" value="2"/>
</dbReference>
<dbReference type="FunFam" id="1.20.1250.20:FF:000196">
    <property type="entry name" value="MFS toxin efflux pump (AflT)"/>
    <property type="match status" value="1"/>
</dbReference>
<reference evidence="8" key="1">
    <citation type="journal article" date="2022" name="bioRxiv">
        <title>Deciphering the potential niche of two novel black yeast fungi from a biological soil crust based on their genomes, phenotypes, and melanin regulation.</title>
        <authorList>
            <consortium name="DOE Joint Genome Institute"/>
            <person name="Carr E.C."/>
            <person name="Barton Q."/>
            <person name="Grambo S."/>
            <person name="Sullivan M."/>
            <person name="Renfro C.M."/>
            <person name="Kuo A."/>
            <person name="Pangilinan J."/>
            <person name="Lipzen A."/>
            <person name="Keymanesh K."/>
            <person name="Savage E."/>
            <person name="Barry K."/>
            <person name="Grigoriev I.V."/>
            <person name="Riekhof W.R."/>
            <person name="Harris S.S."/>
        </authorList>
    </citation>
    <scope>NUCLEOTIDE SEQUENCE</scope>
    <source>
        <strain evidence="8">JF 03-4F</strain>
    </source>
</reference>
<feature type="transmembrane region" description="Helical" evidence="6">
    <location>
        <begin position="167"/>
        <end position="186"/>
    </location>
</feature>
<evidence type="ECO:0000256" key="5">
    <source>
        <dbReference type="SAM" id="MobiDB-lite"/>
    </source>
</evidence>
<evidence type="ECO:0000313" key="9">
    <source>
        <dbReference type="Proteomes" id="UP001203852"/>
    </source>
</evidence>
<dbReference type="PANTHER" id="PTHR23501:SF201">
    <property type="entry name" value="MFS AFLATOXIN EFFLUX PUMP"/>
    <property type="match status" value="1"/>
</dbReference>
<evidence type="ECO:0000256" key="1">
    <source>
        <dbReference type="ARBA" id="ARBA00004141"/>
    </source>
</evidence>
<organism evidence="8 9">
    <name type="scientific">Exophiala viscosa</name>
    <dbReference type="NCBI Taxonomy" id="2486360"/>
    <lineage>
        <taxon>Eukaryota</taxon>
        <taxon>Fungi</taxon>
        <taxon>Dikarya</taxon>
        <taxon>Ascomycota</taxon>
        <taxon>Pezizomycotina</taxon>
        <taxon>Eurotiomycetes</taxon>
        <taxon>Chaetothyriomycetidae</taxon>
        <taxon>Chaetothyriales</taxon>
        <taxon>Herpotrichiellaceae</taxon>
        <taxon>Exophiala</taxon>
    </lineage>
</organism>
<feature type="transmembrane region" description="Helical" evidence="6">
    <location>
        <begin position="339"/>
        <end position="361"/>
    </location>
</feature>
<dbReference type="GO" id="GO:0022857">
    <property type="term" value="F:transmembrane transporter activity"/>
    <property type="evidence" value="ECO:0007669"/>
    <property type="project" value="InterPro"/>
</dbReference>
<feature type="transmembrane region" description="Helical" evidence="6">
    <location>
        <begin position="507"/>
        <end position="525"/>
    </location>
</feature>
<keyword evidence="3 6" id="KW-1133">Transmembrane helix</keyword>
<evidence type="ECO:0000256" key="6">
    <source>
        <dbReference type="SAM" id="Phobius"/>
    </source>
</evidence>
<feature type="compositionally biased region" description="Polar residues" evidence="5">
    <location>
        <begin position="1"/>
        <end position="20"/>
    </location>
</feature>
<dbReference type="AlphaFoldDB" id="A0AAN6DMK3"/>
<dbReference type="GO" id="GO:0005886">
    <property type="term" value="C:plasma membrane"/>
    <property type="evidence" value="ECO:0007669"/>
    <property type="project" value="TreeGrafter"/>
</dbReference>
<dbReference type="Proteomes" id="UP001203852">
    <property type="component" value="Unassembled WGS sequence"/>
</dbReference>
<proteinExistence type="predicted"/>
<evidence type="ECO:0000256" key="3">
    <source>
        <dbReference type="ARBA" id="ARBA00022989"/>
    </source>
</evidence>
<comment type="subcellular location">
    <subcellularLocation>
        <location evidence="1">Membrane</location>
        <topology evidence="1">Multi-pass membrane protein</topology>
    </subcellularLocation>
</comment>
<keyword evidence="9" id="KW-1185">Reference proteome</keyword>
<feature type="transmembrane region" description="Helical" evidence="6">
    <location>
        <begin position="82"/>
        <end position="102"/>
    </location>
</feature>
<dbReference type="PRINTS" id="PR01036">
    <property type="entry name" value="TCRTETB"/>
</dbReference>
<feature type="transmembrane region" description="Helical" evidence="6">
    <location>
        <begin position="306"/>
        <end position="327"/>
    </location>
</feature>
<dbReference type="SUPFAM" id="SSF103473">
    <property type="entry name" value="MFS general substrate transporter"/>
    <property type="match status" value="1"/>
</dbReference>
<feature type="transmembrane region" description="Helical" evidence="6">
    <location>
        <begin position="265"/>
        <end position="286"/>
    </location>
</feature>
<dbReference type="EMBL" id="MU404362">
    <property type="protein sequence ID" value="KAI1608806.1"/>
    <property type="molecule type" value="Genomic_DNA"/>
</dbReference>
<evidence type="ECO:0000256" key="2">
    <source>
        <dbReference type="ARBA" id="ARBA00022692"/>
    </source>
</evidence>
<dbReference type="FunFam" id="1.20.1720.10:FF:000012">
    <property type="entry name" value="MFS toxin efflux pump (AflT)"/>
    <property type="match status" value="1"/>
</dbReference>
<evidence type="ECO:0000313" key="8">
    <source>
        <dbReference type="EMBL" id="KAI1608806.1"/>
    </source>
</evidence>
<feature type="transmembrane region" description="Helical" evidence="6">
    <location>
        <begin position="437"/>
        <end position="457"/>
    </location>
</feature>
<evidence type="ECO:0000259" key="7">
    <source>
        <dbReference type="PROSITE" id="PS50850"/>
    </source>
</evidence>
<dbReference type="PANTHER" id="PTHR23501">
    <property type="entry name" value="MAJOR FACILITATOR SUPERFAMILY"/>
    <property type="match status" value="1"/>
</dbReference>
<feature type="transmembrane region" description="Helical" evidence="6">
    <location>
        <begin position="109"/>
        <end position="129"/>
    </location>
</feature>
<protein>
    <submittedName>
        <fullName evidence="8">DNA repair protein RAD50</fullName>
    </submittedName>
</protein>
<keyword evidence="4 6" id="KW-0472">Membrane</keyword>
<keyword evidence="2 6" id="KW-0812">Transmembrane</keyword>
<feature type="domain" description="Major facilitator superfamily (MFS) profile" evidence="7">
    <location>
        <begin position="45"/>
        <end position="530"/>
    </location>
</feature>
<feature type="transmembrane region" description="Helical" evidence="6">
    <location>
        <begin position="198"/>
        <end position="218"/>
    </location>
</feature>
<dbReference type="InterPro" id="IPR036259">
    <property type="entry name" value="MFS_trans_sf"/>
</dbReference>
<feature type="transmembrane region" description="Helical" evidence="6">
    <location>
        <begin position="400"/>
        <end position="416"/>
    </location>
</feature>
<gene>
    <name evidence="8" type="ORF">EDD36DRAFT_411925</name>
</gene>
<name>A0AAN6DMK3_9EURO</name>
<feature type="transmembrane region" description="Helical" evidence="6">
    <location>
        <begin position="239"/>
        <end position="259"/>
    </location>
</feature>
<feature type="transmembrane region" description="Helical" evidence="6">
    <location>
        <begin position="135"/>
        <end position="160"/>
    </location>
</feature>